<protein>
    <submittedName>
        <fullName evidence="1">Uncharacterized protein</fullName>
    </submittedName>
</protein>
<proteinExistence type="predicted"/>
<evidence type="ECO:0000313" key="1">
    <source>
        <dbReference type="EMBL" id="KKU91803.1"/>
    </source>
</evidence>
<dbReference type="Proteomes" id="UP000034956">
    <property type="component" value="Unassembled WGS sequence"/>
</dbReference>
<comment type="caution">
    <text evidence="1">The sequence shown here is derived from an EMBL/GenBank/DDBJ whole genome shotgun (WGS) entry which is preliminary data.</text>
</comment>
<evidence type="ECO:0000313" key="2">
    <source>
        <dbReference type="Proteomes" id="UP000034956"/>
    </source>
</evidence>
<organism evidence="1 2">
    <name type="scientific">Candidatus Jorgensenbacteria bacterium GW2011_GWA1_48_11</name>
    <dbReference type="NCBI Taxonomy" id="1618660"/>
    <lineage>
        <taxon>Bacteria</taxon>
        <taxon>Candidatus Joergenseniibacteriota</taxon>
    </lineage>
</organism>
<accession>A0A0G1WN75</accession>
<name>A0A0G1WN75_9BACT</name>
<sequence length="122" mass="13840">MPTPEQQNVDIVLALLAAMAKLSGRMGLDGDKLEKALPAALEILRDELAFFYRDPVTGRYKEFHTTLSQAQALGFCAWRSPHFRTLDLSFSPLAAHQLLEERADREIIEKAARAWYTRYCNA</sequence>
<dbReference type="EMBL" id="LCPF01000001">
    <property type="protein sequence ID" value="KKU91803.1"/>
    <property type="molecule type" value="Genomic_DNA"/>
</dbReference>
<dbReference type="AlphaFoldDB" id="A0A0G1WN75"/>
<gene>
    <name evidence="1" type="ORF">UY23_C0001G0409</name>
</gene>
<reference evidence="1 2" key="1">
    <citation type="journal article" date="2015" name="Nature">
        <title>rRNA introns, odd ribosomes, and small enigmatic genomes across a large radiation of phyla.</title>
        <authorList>
            <person name="Brown C.T."/>
            <person name="Hug L.A."/>
            <person name="Thomas B.C."/>
            <person name="Sharon I."/>
            <person name="Castelle C.J."/>
            <person name="Singh A."/>
            <person name="Wilkins M.J."/>
            <person name="Williams K.H."/>
            <person name="Banfield J.F."/>
        </authorList>
    </citation>
    <scope>NUCLEOTIDE SEQUENCE [LARGE SCALE GENOMIC DNA]</scope>
</reference>